<dbReference type="WBParaSite" id="maker-uti_cns_0006499-snap-gene-0.8-mRNA-1">
    <property type="protein sequence ID" value="maker-uti_cns_0006499-snap-gene-0.8-mRNA-1"/>
    <property type="gene ID" value="maker-uti_cns_0006499-snap-gene-0.8"/>
</dbReference>
<dbReference type="Proteomes" id="UP000095280">
    <property type="component" value="Unplaced"/>
</dbReference>
<feature type="compositionally biased region" description="Basic and acidic residues" evidence="1">
    <location>
        <begin position="281"/>
        <end position="290"/>
    </location>
</feature>
<name>A0A1I8HJE8_9PLAT</name>
<evidence type="ECO:0000313" key="3">
    <source>
        <dbReference type="WBParaSite" id="maker-uti_cns_0006499-snap-gene-0.8-mRNA-1"/>
    </source>
</evidence>
<keyword evidence="2" id="KW-1185">Reference proteome</keyword>
<feature type="region of interest" description="Disordered" evidence="1">
    <location>
        <begin position="27"/>
        <end position="46"/>
    </location>
</feature>
<feature type="region of interest" description="Disordered" evidence="1">
    <location>
        <begin position="249"/>
        <end position="334"/>
    </location>
</feature>
<reference evidence="3" key="1">
    <citation type="submission" date="2016-11" db="UniProtKB">
        <authorList>
            <consortium name="WormBaseParasite"/>
        </authorList>
    </citation>
    <scope>IDENTIFICATION</scope>
</reference>
<evidence type="ECO:0000313" key="2">
    <source>
        <dbReference type="Proteomes" id="UP000095280"/>
    </source>
</evidence>
<sequence length="478" mass="50886">RQLRQQMLLQQRQDPIGFRLLQQQQLRSTTDAEFDEAEPTQFSFEPSSPSVVAATAAAAAAAAAAAVADNLNHHDQVDSVAALPSSGAAGSASASAAAADNHDYCNLRDRTSYLSMSEVLPYSSAAAAGASAVRSSDSYVQMSSSPAAGPVGCDTIRRCRSERSSDFDSAGLSDQSSPENQYDEVAVDSPPSSPQLGPSPSAQFPVMQPQEQQRPQRYKQRPVPLNLNRSQSEDHAAAESDAAVAAAELRSPTMRTRPVPQSAGVGVDGFSTLAQRKPRHGKEYISRERLISSSSDTAASPTQGLGPMAQNGISLAPQPPFPSMSYQQQPPQPQPPVYNPLRDYVNLRPAAVAAYPEEPPPRLQYAQLQHHQQPDPLYPVAAVPQLAVPAGAASIAGTSAAASSSMLQQQQMMLAQLNYTELDHNKTRAFQEIAEEESRRNPASRSASSASVNNNNNNNNGSSGNGGGFKQRVLTKNR</sequence>
<accession>A0A1I8HJE8</accession>
<dbReference type="AlphaFoldDB" id="A0A1I8HJE8"/>
<feature type="region of interest" description="Disordered" evidence="1">
    <location>
        <begin position="162"/>
        <end position="220"/>
    </location>
</feature>
<evidence type="ECO:0000256" key="1">
    <source>
        <dbReference type="SAM" id="MobiDB-lite"/>
    </source>
</evidence>
<feature type="compositionally biased region" description="Polar residues" evidence="1">
    <location>
        <begin position="291"/>
        <end position="303"/>
    </location>
</feature>
<proteinExistence type="predicted"/>
<organism evidence="2 3">
    <name type="scientific">Macrostomum lignano</name>
    <dbReference type="NCBI Taxonomy" id="282301"/>
    <lineage>
        <taxon>Eukaryota</taxon>
        <taxon>Metazoa</taxon>
        <taxon>Spiralia</taxon>
        <taxon>Lophotrochozoa</taxon>
        <taxon>Platyhelminthes</taxon>
        <taxon>Rhabditophora</taxon>
        <taxon>Macrostomorpha</taxon>
        <taxon>Macrostomida</taxon>
        <taxon>Macrostomidae</taxon>
        <taxon>Macrostomum</taxon>
    </lineage>
</organism>
<feature type="region of interest" description="Disordered" evidence="1">
    <location>
        <begin position="431"/>
        <end position="478"/>
    </location>
</feature>
<protein>
    <submittedName>
        <fullName evidence="3">SH2 domain-containing protein</fullName>
    </submittedName>
</protein>
<feature type="compositionally biased region" description="Low complexity" evidence="1">
    <location>
        <begin position="441"/>
        <end position="462"/>
    </location>
</feature>